<dbReference type="Pfam" id="PF13522">
    <property type="entry name" value="GATase_6"/>
    <property type="match status" value="1"/>
</dbReference>
<dbReference type="CDD" id="cd06223">
    <property type="entry name" value="PRTases_typeI"/>
    <property type="match status" value="1"/>
</dbReference>
<keyword evidence="4 7" id="KW-0808">Transferase</keyword>
<keyword evidence="3 7" id="KW-0328">Glycosyltransferase</keyword>
<feature type="active site" description="Nucleophile" evidence="7 9">
    <location>
        <position position="2"/>
    </location>
</feature>
<dbReference type="InterPro" id="IPR005854">
    <property type="entry name" value="PurF"/>
</dbReference>
<dbReference type="Pfam" id="PF00156">
    <property type="entry name" value="Pribosyltran"/>
    <property type="match status" value="1"/>
</dbReference>
<name>A0A1B1TBH3_9ARCH</name>
<evidence type="ECO:0000256" key="9">
    <source>
        <dbReference type="PIRSR" id="PIRSR000485-1"/>
    </source>
</evidence>
<feature type="binding site" evidence="7 10">
    <location>
        <position position="312"/>
    </location>
    <ligand>
        <name>Mg(2+)</name>
        <dbReference type="ChEBI" id="CHEBI:18420"/>
    </ligand>
</feature>
<dbReference type="SUPFAM" id="SSF56235">
    <property type="entry name" value="N-terminal nucleophile aminohydrolases (Ntn hydrolases)"/>
    <property type="match status" value="1"/>
</dbReference>
<dbReference type="GO" id="GO:0000287">
    <property type="term" value="F:magnesium ion binding"/>
    <property type="evidence" value="ECO:0007669"/>
    <property type="project" value="UniProtKB-UniRule"/>
</dbReference>
<dbReference type="Gene3D" id="3.60.20.10">
    <property type="entry name" value="Glutamine Phosphoribosylpyrophosphate, subunit 1, domain 1"/>
    <property type="match status" value="1"/>
</dbReference>
<dbReference type="UniPathway" id="UPA00074">
    <property type="reaction ID" value="UER00124"/>
</dbReference>
<dbReference type="PROSITE" id="PS51278">
    <property type="entry name" value="GATASE_TYPE_2"/>
    <property type="match status" value="1"/>
</dbReference>
<comment type="catalytic activity">
    <reaction evidence="7 8">
        <text>5-phospho-beta-D-ribosylamine + L-glutamate + diphosphate = 5-phospho-alpha-D-ribose 1-diphosphate + L-glutamine + H2O</text>
        <dbReference type="Rhea" id="RHEA:14905"/>
        <dbReference type="ChEBI" id="CHEBI:15377"/>
        <dbReference type="ChEBI" id="CHEBI:29985"/>
        <dbReference type="ChEBI" id="CHEBI:33019"/>
        <dbReference type="ChEBI" id="CHEBI:58017"/>
        <dbReference type="ChEBI" id="CHEBI:58359"/>
        <dbReference type="ChEBI" id="CHEBI:58681"/>
        <dbReference type="EC" id="2.4.2.14"/>
    </reaction>
</comment>
<organism evidence="13">
    <name type="scientific">uncultured Poseidoniia archaeon</name>
    <dbReference type="NCBI Taxonomy" id="1697135"/>
    <lineage>
        <taxon>Archaea</taxon>
        <taxon>Methanobacteriati</taxon>
        <taxon>Thermoplasmatota</taxon>
        <taxon>Candidatus Poseidoniia</taxon>
        <taxon>environmental samples</taxon>
    </lineage>
</organism>
<keyword evidence="6 7" id="KW-0315">Glutamine amidotransferase</keyword>
<reference evidence="13" key="1">
    <citation type="submission" date="2014-11" db="EMBL/GenBank/DDBJ databases">
        <authorList>
            <person name="Zhu J."/>
            <person name="Qi W."/>
            <person name="Song R."/>
        </authorList>
    </citation>
    <scope>NUCLEOTIDE SEQUENCE</scope>
</reference>
<evidence type="ECO:0000256" key="3">
    <source>
        <dbReference type="ARBA" id="ARBA00022676"/>
    </source>
</evidence>
<protein>
    <recommendedName>
        <fullName evidence="7">Amidophosphoribosyltransferase</fullName>
        <shortName evidence="7">ATase</shortName>
        <ecNumber evidence="7">2.4.2.14</ecNumber>
    </recommendedName>
    <alternativeName>
        <fullName evidence="7">Glutamine phosphoribosylpyrophosphate amidotransferase</fullName>
        <shortName evidence="7">GPATase</shortName>
    </alternativeName>
</protein>
<comment type="function">
    <text evidence="7">Catalyzes the formation of phosphoribosylamine from phosphoribosylpyrophosphate (PRPP) and glutamine.</text>
</comment>
<evidence type="ECO:0000256" key="11">
    <source>
        <dbReference type="SAM" id="MobiDB-lite"/>
    </source>
</evidence>
<accession>A0A1B1TBH3</accession>
<keyword evidence="7 10" id="KW-0479">Metal-binding</keyword>
<dbReference type="InterPro" id="IPR029055">
    <property type="entry name" value="Ntn_hydrolases_N"/>
</dbReference>
<evidence type="ECO:0000259" key="12">
    <source>
        <dbReference type="PROSITE" id="PS51278"/>
    </source>
</evidence>
<evidence type="ECO:0000256" key="5">
    <source>
        <dbReference type="ARBA" id="ARBA00022755"/>
    </source>
</evidence>
<evidence type="ECO:0000256" key="7">
    <source>
        <dbReference type="HAMAP-Rule" id="MF_01931"/>
    </source>
</evidence>
<feature type="binding site" evidence="7 10">
    <location>
        <position position="374"/>
    </location>
    <ligand>
        <name>Mg(2+)</name>
        <dbReference type="ChEBI" id="CHEBI:18420"/>
    </ligand>
</feature>
<dbReference type="InterPro" id="IPR029057">
    <property type="entry name" value="PRTase-like"/>
</dbReference>
<dbReference type="HAMAP" id="MF_01931">
    <property type="entry name" value="PurF"/>
    <property type="match status" value="1"/>
</dbReference>
<evidence type="ECO:0000256" key="1">
    <source>
        <dbReference type="ARBA" id="ARBA00005209"/>
    </source>
</evidence>
<comment type="pathway">
    <text evidence="1 7 8">Purine metabolism; IMP biosynthesis via de novo pathway; N(1)-(5-phospho-D-ribosyl)glycinamide from 5-phospho-alpha-D-ribose 1-diphosphate: step 1/2.</text>
</comment>
<evidence type="ECO:0000256" key="4">
    <source>
        <dbReference type="ARBA" id="ARBA00022679"/>
    </source>
</evidence>
<evidence type="ECO:0000256" key="6">
    <source>
        <dbReference type="ARBA" id="ARBA00022962"/>
    </source>
</evidence>
<dbReference type="SUPFAM" id="SSF53271">
    <property type="entry name" value="PRTase-like"/>
    <property type="match status" value="1"/>
</dbReference>
<feature type="domain" description="Glutamine amidotransferase type-2" evidence="12">
    <location>
        <begin position="2"/>
        <end position="243"/>
    </location>
</feature>
<comment type="cofactor">
    <cofactor evidence="7 10">
        <name>Mg(2+)</name>
        <dbReference type="ChEBI" id="CHEBI:18420"/>
    </cofactor>
    <text evidence="7 10">Binds 1 Mg(2+) ion per subunit.</text>
</comment>
<dbReference type="EC" id="2.4.2.14" evidence="7"/>
<keyword evidence="7 10" id="KW-0460">Magnesium</keyword>
<dbReference type="AlphaFoldDB" id="A0A1B1TBH3"/>
<dbReference type="Gene3D" id="3.40.50.2020">
    <property type="match status" value="1"/>
</dbReference>
<dbReference type="GO" id="GO:0006189">
    <property type="term" value="P:'de novo' IMP biosynthetic process"/>
    <property type="evidence" value="ECO:0007669"/>
    <property type="project" value="UniProtKB-UniRule"/>
</dbReference>
<dbReference type="InterPro" id="IPR000836">
    <property type="entry name" value="PRTase_dom"/>
</dbReference>
<proteinExistence type="inferred from homology"/>
<dbReference type="GO" id="GO:0009113">
    <property type="term" value="P:purine nucleobase biosynthetic process"/>
    <property type="evidence" value="ECO:0007669"/>
    <property type="project" value="UniProtKB-UniRule"/>
</dbReference>
<dbReference type="CDD" id="cd00715">
    <property type="entry name" value="GPATase_N"/>
    <property type="match status" value="1"/>
</dbReference>
<feature type="binding site" evidence="7 10">
    <location>
        <position position="375"/>
    </location>
    <ligand>
        <name>Mg(2+)</name>
        <dbReference type="ChEBI" id="CHEBI:18420"/>
    </ligand>
</feature>
<dbReference type="GO" id="GO:0004044">
    <property type="term" value="F:amidophosphoribosyltransferase activity"/>
    <property type="evidence" value="ECO:0007669"/>
    <property type="project" value="UniProtKB-UniRule"/>
</dbReference>
<dbReference type="PIRSF" id="PIRSF000485">
    <property type="entry name" value="Amd_phspho_trans"/>
    <property type="match status" value="1"/>
</dbReference>
<evidence type="ECO:0000313" key="13">
    <source>
        <dbReference type="EMBL" id="ANV79629.1"/>
    </source>
</evidence>
<evidence type="ECO:0000256" key="8">
    <source>
        <dbReference type="PIRNR" id="PIRNR000485"/>
    </source>
</evidence>
<evidence type="ECO:0000256" key="10">
    <source>
        <dbReference type="PIRSR" id="PIRSR000485-2"/>
    </source>
</evidence>
<dbReference type="NCBIfam" id="TIGR01134">
    <property type="entry name" value="purF"/>
    <property type="match status" value="1"/>
</dbReference>
<keyword evidence="5 7" id="KW-0658">Purine biosynthesis</keyword>
<reference evidence="13" key="2">
    <citation type="journal article" date="2015" name="ISME J.">
        <title>A new class of marine Euryarchaeota group II from the Mediterranean deep chlorophyll maximum.</title>
        <authorList>
            <person name="Martin-Cuadrado A.B."/>
            <person name="Garcia-Heredia I."/>
            <person name="Molto A.G."/>
            <person name="Lopez-Ubeda R."/>
            <person name="Kimes N."/>
            <person name="Lopez-Garcia P."/>
            <person name="Moreira D."/>
            <person name="Rodriguez-Valera F."/>
        </authorList>
    </citation>
    <scope>NUCLEOTIDE SEQUENCE</scope>
</reference>
<dbReference type="InterPro" id="IPR017932">
    <property type="entry name" value="GATase_2_dom"/>
</dbReference>
<gene>
    <name evidence="7" type="primary">purF</name>
</gene>
<dbReference type="PANTHER" id="PTHR11907">
    <property type="entry name" value="AMIDOPHOSPHORIBOSYLTRANSFERASE"/>
    <property type="match status" value="1"/>
</dbReference>
<comment type="caution">
    <text evidence="7">Lacks conserved residue(s) required for the propagation of feature annotation.</text>
</comment>
<dbReference type="InterPro" id="IPR035584">
    <property type="entry name" value="PurF_N"/>
</dbReference>
<feature type="region of interest" description="Disordered" evidence="11">
    <location>
        <begin position="493"/>
        <end position="512"/>
    </location>
</feature>
<sequence>MCGIMGVVGRPDVHVNQLIYDGLTVLQHRGQDAAGIMTDFEGQFRLRKSNGLVSDIFYTRHMQRLEGHIGLGHVRYPTAGSSSKAEAQPFYVNSPYGLSIAHNGNLTNAEELRKNLLDTYFRHMNTKSDSEILLNVLAVELSERSNGISIGGDPHLDVEVVFGAIKALNSKVEGGYSCVSLISGYGLLAFRDPNGIRPLVFGKREIDGESEWIVASESVAITALGFEVVRDVEPGEAVFISSSGHLFTRNCSEPKVHSPCIFEYVYFARPDSVIDGISVYNARLNQGKKLAERILEQWPDHDIDAVIPVPDSGRIAALQMANSLNVPYREGFVKNRYVGRTFIMPGQALREKSVRRKLNAIEHEFSGKNILLVDDSIVRGTTSQQIIEMARDVGAKKVYFASAAPPVRYPNVYGIDMPAANEFIANGRSIEEINEKIGSDKLFYQTLDDLVESILMDTDLEMDFDSSCFDGKYVTGNITEAYLKKLHDKRNDTAKQEDMEEDQILDLHNDSA</sequence>
<evidence type="ECO:0000256" key="2">
    <source>
        <dbReference type="ARBA" id="ARBA00010138"/>
    </source>
</evidence>
<comment type="similarity">
    <text evidence="2 7 8">In the C-terminal section; belongs to the purine/pyrimidine phosphoribosyltransferase family.</text>
</comment>
<dbReference type="EMBL" id="KP211844">
    <property type="protein sequence ID" value="ANV79629.1"/>
    <property type="molecule type" value="Genomic_DNA"/>
</dbReference>